<evidence type="ECO:0000313" key="2">
    <source>
        <dbReference type="Proteomes" id="UP000008908"/>
    </source>
</evidence>
<keyword evidence="2" id="KW-1185">Reference proteome</keyword>
<dbReference type="STRING" id="886377.Murru_3348"/>
<dbReference type="KEGG" id="mrs:Murru_3348"/>
<dbReference type="EMBL" id="CP002999">
    <property type="protein sequence ID" value="AEM72362.1"/>
    <property type="molecule type" value="Genomic_DNA"/>
</dbReference>
<dbReference type="AlphaFoldDB" id="G2PN14"/>
<dbReference type="eggNOG" id="ENOG502Z90X">
    <property type="taxonomic scope" value="Bacteria"/>
</dbReference>
<dbReference type="InterPro" id="IPR008930">
    <property type="entry name" value="Terpenoid_cyclase/PrenylTrfase"/>
</dbReference>
<reference evidence="2" key="1">
    <citation type="submission" date="2011-08" db="EMBL/GenBank/DDBJ databases">
        <title>The complete genome of Muricauda ruestringensis DSM 13258.</title>
        <authorList>
            <person name="Lucas S."/>
            <person name="Han J."/>
            <person name="Lapidus A."/>
            <person name="Bruce D."/>
            <person name="Goodwin L."/>
            <person name="Pitluck S."/>
            <person name="Peters L."/>
            <person name="Kyrpides N."/>
            <person name="Mavromatis K."/>
            <person name="Ivanova N."/>
            <person name="Ovchinnikova G."/>
            <person name="Teshima H."/>
            <person name="Detter J.C."/>
            <person name="Tapia R."/>
            <person name="Han C."/>
            <person name="Land M."/>
            <person name="Hauser L."/>
            <person name="Markowitz V."/>
            <person name="Cheng J.-F."/>
            <person name="Hugenholtz P."/>
            <person name="Woyke T."/>
            <person name="Wu D."/>
            <person name="Spring S."/>
            <person name="Schroeder M."/>
            <person name="Brambilla E."/>
            <person name="Klenk H.-P."/>
            <person name="Eisen J.A."/>
        </authorList>
    </citation>
    <scope>NUCLEOTIDE SEQUENCE [LARGE SCALE GENOMIC DNA]</scope>
    <source>
        <strain evidence="2">DSM 13258 / LMG 19739 / B1</strain>
    </source>
</reference>
<dbReference type="HOGENOM" id="CLU_397242_0_0_10"/>
<gene>
    <name evidence="1" type="ordered locus">Murru_3348</name>
</gene>
<dbReference type="SUPFAM" id="SSF48239">
    <property type="entry name" value="Terpenoid cyclases/Protein prenyltransferases"/>
    <property type="match status" value="1"/>
</dbReference>
<reference evidence="1 2" key="2">
    <citation type="journal article" date="2012" name="Stand. Genomic Sci.">
        <title>Complete genome sequence of the facultatively anaerobic, appendaged bacterium Muricauda ruestringensis type strain (B1(T)).</title>
        <authorList>
            <person name="Huntemann M."/>
            <person name="Teshima H."/>
            <person name="Lapidus A."/>
            <person name="Nolan M."/>
            <person name="Lucas S."/>
            <person name="Hammon N."/>
            <person name="Deshpande S."/>
            <person name="Cheng J.F."/>
            <person name="Tapia R."/>
            <person name="Goodwin L.A."/>
            <person name="Pitluck S."/>
            <person name="Liolios K."/>
            <person name="Pagani I."/>
            <person name="Ivanova N."/>
            <person name="Mavromatis K."/>
            <person name="Mikhailova N."/>
            <person name="Pati A."/>
            <person name="Chen A."/>
            <person name="Palaniappan K."/>
            <person name="Land M."/>
            <person name="Hauser L."/>
            <person name="Pan C."/>
            <person name="Brambilla E.M."/>
            <person name="Rohde M."/>
            <person name="Spring S."/>
            <person name="Goker M."/>
            <person name="Detter J.C."/>
            <person name="Bristow J."/>
            <person name="Eisen J.A."/>
            <person name="Markowitz V."/>
            <person name="Hugenholtz P."/>
            <person name="Kyrpides N.C."/>
            <person name="Klenk H.P."/>
            <person name="Woyke T."/>
        </authorList>
    </citation>
    <scope>NUCLEOTIDE SEQUENCE [LARGE SCALE GENOMIC DNA]</scope>
    <source>
        <strain evidence="2">DSM 13258 / LMG 19739 / B1</strain>
    </source>
</reference>
<accession>G2PN14</accession>
<protein>
    <submittedName>
        <fullName evidence="1">Uncharacterized protein</fullName>
    </submittedName>
</protein>
<evidence type="ECO:0000313" key="1">
    <source>
        <dbReference type="EMBL" id="AEM72362.1"/>
    </source>
</evidence>
<sequence length="715" mass="81281">MFLGPLVIVYMLMVWYSAPQKIHVYSDETNDLFQVIQKLEHLEVVRYDSLDQFIRGIGKGEPSLILTDTYPNERLEVPNHIFNLLKEKESRFYVEFMDKLPGVETQPKNKVSEYERAVVNSSFFGNLPDSLDILSVNGLTYIPTQVSNAHIVAARVAGLDSAIYGIPKENNPLLFRLNDYDGLVSTTGLSNFIKGRYAPQVEWQGLWKGILQFLLADETVIEKLEWKPKIQTTYARNGQLPPDYQKKSVEKGVEWFQNAKMLVPTDYNDILGNAPNKEIKTKFINWNDTIPNGDGTNGVFECIFSRIDEKGNQPIGVVLRGDCTGEVAGAFAASGKVLGKDDNYEIANNLLEFYLKESSALKGEYDNPSHGAYGLVPWGISSYAWYKANYGDDNARLFLGAIITAAITENTNQDDTLMRMLLALHRTTGVNGFRGDRIDLPQLQQNDWQHYYNGKVVNLSPHMEAYLWACFLWAYDKTGDPIFLERTKKAIKTTMEGYPHEWKWMNGLAQEKARILLPLAWLVRVENTDENRKMLYTALDGLLELQDESGAIREELGSIEKGVFPPSKSNAEYGLHEASLIAKNGDPVSDLLYTTNFALVGLHEAWYTLKDPRIKESVDQLSEFLCRIQVKSPEHPELHGGWMRAFDFERFEHWGSNADAGWGAWAIESGWTQGWITTILSLRELDTSIWDLTKNSEINNHYDALKKEMLPIEHQ</sequence>
<dbReference type="Proteomes" id="UP000008908">
    <property type="component" value="Chromosome"/>
</dbReference>
<organism evidence="1 2">
    <name type="scientific">Allomuricauda ruestringensis (strain DSM 13258 / CIP 107369 / LMG 19739 / B1)</name>
    <name type="common">Muricauda ruestringensis</name>
    <dbReference type="NCBI Taxonomy" id="886377"/>
    <lineage>
        <taxon>Bacteria</taxon>
        <taxon>Pseudomonadati</taxon>
        <taxon>Bacteroidota</taxon>
        <taxon>Flavobacteriia</taxon>
        <taxon>Flavobacteriales</taxon>
        <taxon>Flavobacteriaceae</taxon>
        <taxon>Flagellimonas</taxon>
    </lineage>
</organism>
<name>G2PN14_ALLRU</name>
<proteinExistence type="predicted"/>